<keyword evidence="1 6" id="KW-0813">Transport</keyword>
<keyword evidence="9" id="KW-1185">Reference proteome</keyword>
<dbReference type="InterPro" id="IPR012292">
    <property type="entry name" value="Globin/Proto"/>
</dbReference>
<feature type="domain" description="Globin" evidence="7">
    <location>
        <begin position="154"/>
        <end position="305"/>
    </location>
</feature>
<dbReference type="PANTHER" id="PTHR46458">
    <property type="entry name" value="BLR2807 PROTEIN"/>
    <property type="match status" value="1"/>
</dbReference>
<dbReference type="InterPro" id="IPR009050">
    <property type="entry name" value="Globin-like_sf"/>
</dbReference>
<dbReference type="GO" id="GO:0020037">
    <property type="term" value="F:heme binding"/>
    <property type="evidence" value="ECO:0007669"/>
    <property type="project" value="InterPro"/>
</dbReference>
<accession>A0A9N8E912</accession>
<comment type="caution">
    <text evidence="8">The sequence shown here is derived from an EMBL/GenBank/DDBJ whole genome shotgun (WGS) entry which is preliminary data.</text>
</comment>
<dbReference type="EMBL" id="CAICTM010000817">
    <property type="protein sequence ID" value="CAB9516967.1"/>
    <property type="molecule type" value="Genomic_DNA"/>
</dbReference>
<dbReference type="InterPro" id="IPR044399">
    <property type="entry name" value="Mb-like_M"/>
</dbReference>
<dbReference type="InterPro" id="IPR050532">
    <property type="entry name" value="Globin-like_OT"/>
</dbReference>
<evidence type="ECO:0000256" key="2">
    <source>
        <dbReference type="ARBA" id="ARBA00022617"/>
    </source>
</evidence>
<dbReference type="GO" id="GO:0005344">
    <property type="term" value="F:oxygen carrier activity"/>
    <property type="evidence" value="ECO:0007669"/>
    <property type="project" value="UniProtKB-KW"/>
</dbReference>
<evidence type="ECO:0000256" key="4">
    <source>
        <dbReference type="ARBA" id="ARBA00022723"/>
    </source>
</evidence>
<keyword evidence="5" id="KW-0408">Iron</keyword>
<sequence>MSSLEMDYDTIFQVMDSWELLRRLPDYEATAGSILFTHLFEKCPSTKALFGFFPLDKTENTELVTSTRFVKHARYMIQMLDKALNMLGPDAEILQEILTDLGKKHSRMGVKAEFFPLMGEALIQMMKDCLREKFTPDIEKAWGIVYAALSGEMVKAMNDDITVINSWNQLKKLENYEEVAGTILFRRLFQKCPETKTLFGFPVDMDTECSKLMESRRFKIHSKHFVEMLDKALFMLEVKRLEDNMKQLGELHVTYGVKEEYFPIMGEALIYTLKKCLPDEFNPAIKSAWNHVYLKMSTQMITSMKAAAKK</sequence>
<dbReference type="OrthoDB" id="417967at2759"/>
<evidence type="ECO:0000256" key="6">
    <source>
        <dbReference type="RuleBase" id="RU000356"/>
    </source>
</evidence>
<proteinExistence type="inferred from homology"/>
<evidence type="ECO:0000313" key="8">
    <source>
        <dbReference type="EMBL" id="CAB9516967.1"/>
    </source>
</evidence>
<feature type="domain" description="Globin" evidence="7">
    <location>
        <begin position="5"/>
        <end position="153"/>
    </location>
</feature>
<dbReference type="GO" id="GO:0019825">
    <property type="term" value="F:oxygen binding"/>
    <property type="evidence" value="ECO:0007669"/>
    <property type="project" value="InterPro"/>
</dbReference>
<keyword evidence="2 6" id="KW-0349">Heme</keyword>
<dbReference type="SUPFAM" id="SSF46458">
    <property type="entry name" value="Globin-like"/>
    <property type="match status" value="2"/>
</dbReference>
<dbReference type="PANTHER" id="PTHR46458:SF1">
    <property type="entry name" value="GEO09476P1"/>
    <property type="match status" value="1"/>
</dbReference>
<protein>
    <submittedName>
        <fullName evidence="8">Leghemoglobin Lb120</fullName>
    </submittedName>
</protein>
<dbReference type="PROSITE" id="PS01033">
    <property type="entry name" value="GLOBIN"/>
    <property type="match status" value="2"/>
</dbReference>
<gene>
    <name evidence="8" type="ORF">SEMRO_818_G207020.1</name>
</gene>
<evidence type="ECO:0000259" key="7">
    <source>
        <dbReference type="PROSITE" id="PS01033"/>
    </source>
</evidence>
<dbReference type="CDD" id="cd01040">
    <property type="entry name" value="Mb-like"/>
    <property type="match status" value="2"/>
</dbReference>
<evidence type="ECO:0000256" key="5">
    <source>
        <dbReference type="ARBA" id="ARBA00023004"/>
    </source>
</evidence>
<dbReference type="Pfam" id="PF00042">
    <property type="entry name" value="Globin"/>
    <property type="match status" value="2"/>
</dbReference>
<dbReference type="GO" id="GO:0046872">
    <property type="term" value="F:metal ion binding"/>
    <property type="evidence" value="ECO:0007669"/>
    <property type="project" value="UniProtKB-KW"/>
</dbReference>
<keyword evidence="3 6" id="KW-0561">Oxygen transport</keyword>
<evidence type="ECO:0000256" key="1">
    <source>
        <dbReference type="ARBA" id="ARBA00022448"/>
    </source>
</evidence>
<organism evidence="8 9">
    <name type="scientific">Seminavis robusta</name>
    <dbReference type="NCBI Taxonomy" id="568900"/>
    <lineage>
        <taxon>Eukaryota</taxon>
        <taxon>Sar</taxon>
        <taxon>Stramenopiles</taxon>
        <taxon>Ochrophyta</taxon>
        <taxon>Bacillariophyta</taxon>
        <taxon>Bacillariophyceae</taxon>
        <taxon>Bacillariophycidae</taxon>
        <taxon>Naviculales</taxon>
        <taxon>Naviculaceae</taxon>
        <taxon>Seminavis</taxon>
    </lineage>
</organism>
<reference evidence="8" key="1">
    <citation type="submission" date="2020-06" db="EMBL/GenBank/DDBJ databases">
        <authorList>
            <consortium name="Plant Systems Biology data submission"/>
        </authorList>
    </citation>
    <scope>NUCLEOTIDE SEQUENCE</scope>
    <source>
        <strain evidence="8">D6</strain>
    </source>
</reference>
<evidence type="ECO:0000313" key="9">
    <source>
        <dbReference type="Proteomes" id="UP001153069"/>
    </source>
</evidence>
<comment type="similarity">
    <text evidence="6">Belongs to the globin family.</text>
</comment>
<dbReference type="InterPro" id="IPR000971">
    <property type="entry name" value="Globin"/>
</dbReference>
<dbReference type="AlphaFoldDB" id="A0A9N8E912"/>
<dbReference type="Proteomes" id="UP001153069">
    <property type="component" value="Unassembled WGS sequence"/>
</dbReference>
<keyword evidence="4" id="KW-0479">Metal-binding</keyword>
<name>A0A9N8E912_9STRA</name>
<evidence type="ECO:0000256" key="3">
    <source>
        <dbReference type="ARBA" id="ARBA00022621"/>
    </source>
</evidence>
<dbReference type="Gene3D" id="1.10.490.10">
    <property type="entry name" value="Globins"/>
    <property type="match status" value="2"/>
</dbReference>